<dbReference type="EMBL" id="GBXM01060083">
    <property type="protein sequence ID" value="JAH48494.1"/>
    <property type="molecule type" value="Transcribed_RNA"/>
</dbReference>
<reference evidence="1" key="2">
    <citation type="journal article" date="2015" name="Fish Shellfish Immunol.">
        <title>Early steps in the European eel (Anguilla anguilla)-Vibrio vulnificus interaction in the gills: Role of the RtxA13 toxin.</title>
        <authorList>
            <person name="Callol A."/>
            <person name="Pajuelo D."/>
            <person name="Ebbesson L."/>
            <person name="Teles M."/>
            <person name="MacKenzie S."/>
            <person name="Amaro C."/>
        </authorList>
    </citation>
    <scope>NUCLEOTIDE SEQUENCE</scope>
</reference>
<name>A0A0E9T4F1_ANGAN</name>
<dbReference type="EMBL" id="GBXM01052909">
    <property type="protein sequence ID" value="JAH55668.1"/>
    <property type="molecule type" value="Transcribed_RNA"/>
</dbReference>
<evidence type="ECO:0000313" key="1">
    <source>
        <dbReference type="EMBL" id="JAH48494.1"/>
    </source>
</evidence>
<dbReference type="AlphaFoldDB" id="A0A0E9T4F1"/>
<organism evidence="1">
    <name type="scientific">Anguilla anguilla</name>
    <name type="common">European freshwater eel</name>
    <name type="synonym">Muraena anguilla</name>
    <dbReference type="NCBI Taxonomy" id="7936"/>
    <lineage>
        <taxon>Eukaryota</taxon>
        <taxon>Metazoa</taxon>
        <taxon>Chordata</taxon>
        <taxon>Craniata</taxon>
        <taxon>Vertebrata</taxon>
        <taxon>Euteleostomi</taxon>
        <taxon>Actinopterygii</taxon>
        <taxon>Neopterygii</taxon>
        <taxon>Teleostei</taxon>
        <taxon>Anguilliformes</taxon>
        <taxon>Anguillidae</taxon>
        <taxon>Anguilla</taxon>
    </lineage>
</organism>
<sequence>MVMSLTASSLYFSEWFWWSYSVFMCGLCKNPHPPLLHCVHCEMYFEDSKHLLNCTPCY</sequence>
<proteinExistence type="predicted"/>
<reference evidence="1" key="1">
    <citation type="submission" date="2014-11" db="EMBL/GenBank/DDBJ databases">
        <authorList>
            <person name="Amaro Gonzalez C."/>
        </authorList>
    </citation>
    <scope>NUCLEOTIDE SEQUENCE</scope>
</reference>
<protein>
    <submittedName>
        <fullName evidence="1">Uncharacterized protein</fullName>
    </submittedName>
</protein>
<accession>A0A0E9T4F1</accession>